<dbReference type="InterPro" id="IPR002528">
    <property type="entry name" value="MATE_fam"/>
</dbReference>
<feature type="transmembrane region" description="Helical" evidence="6">
    <location>
        <begin position="154"/>
        <end position="174"/>
    </location>
</feature>
<gene>
    <name evidence="7" type="primary">norM</name>
    <name evidence="7" type="ORF">SCABRO_03667</name>
</gene>
<evidence type="ECO:0000256" key="2">
    <source>
        <dbReference type="ARBA" id="ARBA00010199"/>
    </source>
</evidence>
<feature type="transmembrane region" description="Helical" evidence="6">
    <location>
        <begin position="405"/>
        <end position="424"/>
    </location>
</feature>
<dbReference type="InterPro" id="IPR044644">
    <property type="entry name" value="DinF-like"/>
</dbReference>
<feature type="transmembrane region" description="Helical" evidence="6">
    <location>
        <begin position="381"/>
        <end position="399"/>
    </location>
</feature>
<evidence type="ECO:0000256" key="5">
    <source>
        <dbReference type="ARBA" id="ARBA00023136"/>
    </source>
</evidence>
<comment type="subcellular location">
    <subcellularLocation>
        <location evidence="1">Membrane</location>
        <topology evidence="1">Multi-pass membrane protein</topology>
    </subcellularLocation>
</comment>
<dbReference type="EMBL" id="JRYO01000253">
    <property type="protein sequence ID" value="KHE90599.1"/>
    <property type="molecule type" value="Genomic_DNA"/>
</dbReference>
<keyword evidence="4 6" id="KW-1133">Transmembrane helix</keyword>
<dbReference type="GO" id="GO:0015297">
    <property type="term" value="F:antiporter activity"/>
    <property type="evidence" value="ECO:0007669"/>
    <property type="project" value="InterPro"/>
</dbReference>
<comment type="caution">
    <text evidence="7">The sequence shown here is derived from an EMBL/GenBank/DDBJ whole genome shotgun (WGS) entry which is preliminary data.</text>
</comment>
<dbReference type="GO" id="GO:0042910">
    <property type="term" value="F:xenobiotic transmembrane transporter activity"/>
    <property type="evidence" value="ECO:0007669"/>
    <property type="project" value="InterPro"/>
</dbReference>
<dbReference type="CDD" id="cd13136">
    <property type="entry name" value="MATE_DinF_like"/>
    <property type="match status" value="1"/>
</dbReference>
<evidence type="ECO:0000256" key="6">
    <source>
        <dbReference type="SAM" id="Phobius"/>
    </source>
</evidence>
<protein>
    <submittedName>
        <fullName evidence="7">Na+-driven multidrug efflux protein NorM</fullName>
    </submittedName>
</protein>
<evidence type="ECO:0000256" key="3">
    <source>
        <dbReference type="ARBA" id="ARBA00022692"/>
    </source>
</evidence>
<comment type="similarity">
    <text evidence="2">Belongs to the multi antimicrobial extrusion (MATE) (TC 2.A.66.1) family.</text>
</comment>
<evidence type="ECO:0000256" key="1">
    <source>
        <dbReference type="ARBA" id="ARBA00004141"/>
    </source>
</evidence>
<feature type="transmembrane region" description="Helical" evidence="6">
    <location>
        <begin position="186"/>
        <end position="207"/>
    </location>
</feature>
<dbReference type="NCBIfam" id="TIGR00797">
    <property type="entry name" value="matE"/>
    <property type="match status" value="1"/>
</dbReference>
<dbReference type="Pfam" id="PF01554">
    <property type="entry name" value="MatE"/>
    <property type="match status" value="2"/>
</dbReference>
<dbReference type="AlphaFoldDB" id="A0A0B0ED38"/>
<keyword evidence="3 6" id="KW-0812">Transmembrane</keyword>
<dbReference type="PANTHER" id="PTHR42893:SF46">
    <property type="entry name" value="PROTEIN DETOXIFICATION 44, CHLOROPLASTIC"/>
    <property type="match status" value="1"/>
</dbReference>
<dbReference type="Proteomes" id="UP000030652">
    <property type="component" value="Unassembled WGS sequence"/>
</dbReference>
<feature type="transmembrane region" description="Helical" evidence="6">
    <location>
        <begin position="228"/>
        <end position="251"/>
    </location>
</feature>
<dbReference type="GO" id="GO:0005886">
    <property type="term" value="C:plasma membrane"/>
    <property type="evidence" value="ECO:0007669"/>
    <property type="project" value="TreeGrafter"/>
</dbReference>
<sequence>MNREILRLAIPNIISNLSVPLLSLVDVALMGHLDSAEYILTIGFGVMIFNVVYWGFGFLRMGTTGFTAQEFGRQDNKECLLILGRALLIAVAAAILLIALKIPLLKLSLLLIGTTPEVEVYIADYFNIRILAAPATISLFAFTGWFFGMQNARIPMILTITVNLLNIGFSYWFVRVTGMKAEGVALGTLIAQYCGLILALAFFYKNYRHMIPFLDKLDLFNIGKMKKFLMANSDIFIRTLCLIFVFSFFKVQSGKEGVILGSANIILMEFIMLSAYGIDGFSFAAESIVGKYFGAGDAWNLRKAIKVSFQWGFGISIMLVLLFYFFGREILQVLTDNQEVIDAAMPFMGWLIIAPIIHAVPFIWDGVYIGISASKAMRNTMLLSTFLFFLPTYYLFHGIMGNHALWLALTLLMLSRGISQTILARHIVFNRLK</sequence>
<dbReference type="PATRIC" id="fig|237368.3.peg.3952"/>
<evidence type="ECO:0000256" key="4">
    <source>
        <dbReference type="ARBA" id="ARBA00022989"/>
    </source>
</evidence>
<feature type="transmembrane region" description="Helical" evidence="6">
    <location>
        <begin position="12"/>
        <end position="32"/>
    </location>
</feature>
<name>A0A0B0ED38_9BACT</name>
<evidence type="ECO:0000313" key="7">
    <source>
        <dbReference type="EMBL" id="KHE90599.1"/>
    </source>
</evidence>
<proteinExistence type="inferred from homology"/>
<feature type="transmembrane region" description="Helical" evidence="6">
    <location>
        <begin position="80"/>
        <end position="105"/>
    </location>
</feature>
<evidence type="ECO:0000313" key="8">
    <source>
        <dbReference type="Proteomes" id="UP000030652"/>
    </source>
</evidence>
<feature type="transmembrane region" description="Helical" evidence="6">
    <location>
        <begin position="125"/>
        <end position="147"/>
    </location>
</feature>
<accession>A0A0B0ED38</accession>
<feature type="transmembrane region" description="Helical" evidence="6">
    <location>
        <begin position="38"/>
        <end position="59"/>
    </location>
</feature>
<reference evidence="7 8" key="1">
    <citation type="submission" date="2014-10" db="EMBL/GenBank/DDBJ databases">
        <title>Draft genome of anammox bacterium scalindua brodae, obtained using differential coverage binning of sequence data from two enrichment reactors.</title>
        <authorList>
            <person name="Speth D.R."/>
            <person name="Russ L."/>
            <person name="Kartal B."/>
            <person name="Op den Camp H.J."/>
            <person name="Dutilh B.E."/>
            <person name="Jetten M.S."/>
        </authorList>
    </citation>
    <scope>NUCLEOTIDE SEQUENCE [LARGE SCALE GENOMIC DNA]</scope>
    <source>
        <strain evidence="7">RU1</strain>
    </source>
</reference>
<feature type="transmembrane region" description="Helical" evidence="6">
    <location>
        <begin position="257"/>
        <end position="278"/>
    </location>
</feature>
<feature type="transmembrane region" description="Helical" evidence="6">
    <location>
        <begin position="347"/>
        <end position="369"/>
    </location>
</feature>
<keyword evidence="5 6" id="KW-0472">Membrane</keyword>
<feature type="transmembrane region" description="Helical" evidence="6">
    <location>
        <begin position="309"/>
        <end position="327"/>
    </location>
</feature>
<dbReference type="PANTHER" id="PTHR42893">
    <property type="entry name" value="PROTEIN DETOXIFICATION 44, CHLOROPLASTIC-RELATED"/>
    <property type="match status" value="1"/>
</dbReference>
<dbReference type="eggNOG" id="COG0534">
    <property type="taxonomic scope" value="Bacteria"/>
</dbReference>
<organism evidence="7 8">
    <name type="scientific">Candidatus Scalindua brodae</name>
    <dbReference type="NCBI Taxonomy" id="237368"/>
    <lineage>
        <taxon>Bacteria</taxon>
        <taxon>Pseudomonadati</taxon>
        <taxon>Planctomycetota</taxon>
        <taxon>Candidatus Brocadiia</taxon>
        <taxon>Candidatus Brocadiales</taxon>
        <taxon>Candidatus Scalinduaceae</taxon>
        <taxon>Candidatus Scalindua</taxon>
    </lineage>
</organism>